<dbReference type="RefSeq" id="XP_021881481.1">
    <property type="nucleotide sequence ID" value="XM_022028791.1"/>
</dbReference>
<reference evidence="1 2" key="1">
    <citation type="submission" date="2016-07" db="EMBL/GenBank/DDBJ databases">
        <title>Pervasive Adenine N6-methylation of Active Genes in Fungi.</title>
        <authorList>
            <consortium name="DOE Joint Genome Institute"/>
            <person name="Mondo S.J."/>
            <person name="Dannebaum R.O."/>
            <person name="Kuo R.C."/>
            <person name="Labutti K."/>
            <person name="Haridas S."/>
            <person name="Kuo A."/>
            <person name="Salamov A."/>
            <person name="Ahrendt S.R."/>
            <person name="Lipzen A."/>
            <person name="Sullivan W."/>
            <person name="Andreopoulos W.B."/>
            <person name="Clum A."/>
            <person name="Lindquist E."/>
            <person name="Daum C."/>
            <person name="Ramamoorthy G.K."/>
            <person name="Gryganskyi A."/>
            <person name="Culley D."/>
            <person name="Magnuson J.K."/>
            <person name="James T.Y."/>
            <person name="O'Malley M.A."/>
            <person name="Stajich J.E."/>
            <person name="Spatafora J.W."/>
            <person name="Visel A."/>
            <person name="Grigoriev I.V."/>
        </authorList>
    </citation>
    <scope>NUCLEOTIDE SEQUENCE [LARGE SCALE GENOMIC DNA]</scope>
    <source>
        <strain evidence="1 2">NRRL 3116</strain>
    </source>
</reference>
<sequence length="121" mass="13795">MSYLSYNLEAIPTLLFMLTLPTPTNRHSGELASAAARDVRLYVESTHDVTTKSLQSRKVDISVRVFANGHWNNEICVFEFLNTIVAVRNERIIQLKNNMSNINIYILNQKRTGNDAWNAPN</sequence>
<dbReference type="Proteomes" id="UP000193648">
    <property type="component" value="Unassembled WGS sequence"/>
</dbReference>
<protein>
    <submittedName>
        <fullName evidence="1">Uncharacterized protein</fullName>
    </submittedName>
</protein>
<dbReference type="EMBL" id="MCFF01000018">
    <property type="protein sequence ID" value="ORZ16134.1"/>
    <property type="molecule type" value="Genomic_DNA"/>
</dbReference>
<name>A0A1Y2GQD5_9FUNG</name>
<dbReference type="GeneID" id="33570634"/>
<proteinExistence type="predicted"/>
<accession>A0A1Y2GQD5</accession>
<gene>
    <name evidence="1" type="ORF">BCR41DRAFT_396279</name>
</gene>
<keyword evidence="2" id="KW-1185">Reference proteome</keyword>
<comment type="caution">
    <text evidence="1">The sequence shown here is derived from an EMBL/GenBank/DDBJ whole genome shotgun (WGS) entry which is preliminary data.</text>
</comment>
<evidence type="ECO:0000313" key="2">
    <source>
        <dbReference type="Proteomes" id="UP000193648"/>
    </source>
</evidence>
<dbReference type="InParanoid" id="A0A1Y2GQD5"/>
<evidence type="ECO:0000313" key="1">
    <source>
        <dbReference type="EMBL" id="ORZ16134.1"/>
    </source>
</evidence>
<organism evidence="1 2">
    <name type="scientific">Lobosporangium transversale</name>
    <dbReference type="NCBI Taxonomy" id="64571"/>
    <lineage>
        <taxon>Eukaryota</taxon>
        <taxon>Fungi</taxon>
        <taxon>Fungi incertae sedis</taxon>
        <taxon>Mucoromycota</taxon>
        <taxon>Mortierellomycotina</taxon>
        <taxon>Mortierellomycetes</taxon>
        <taxon>Mortierellales</taxon>
        <taxon>Mortierellaceae</taxon>
        <taxon>Lobosporangium</taxon>
    </lineage>
</organism>
<dbReference type="AlphaFoldDB" id="A0A1Y2GQD5"/>